<sequence length="161" mass="18804">MRVVLSQFRSYFSEIVDQIREGKEYGAFPSESYSSIHSMLFLQNDAVVIALQQKLKDENLDLFILTTLREILDEIINGAKDLHDFLTNEPASGEIAIDVAAIYHCDQLPKCIDRVMEDIDWGRERNLEEEMRSDDYKTYIHMLDKLRMLPNGKFIGRLLWD</sequence>
<accession>A0A3N4MHJ1</accession>
<evidence type="ECO:0000313" key="2">
    <source>
        <dbReference type="Proteomes" id="UP000279089"/>
    </source>
</evidence>
<keyword evidence="2" id="KW-1185">Reference proteome</keyword>
<proteinExistence type="predicted"/>
<dbReference type="RefSeq" id="WP_123864506.1">
    <property type="nucleotide sequence ID" value="NZ_QXZY01000001.1"/>
</dbReference>
<dbReference type="AlphaFoldDB" id="A0A3N4MHJ1"/>
<gene>
    <name evidence="1" type="ORF">EG028_01895</name>
</gene>
<name>A0A3N4MHJ1_9BACT</name>
<protein>
    <submittedName>
        <fullName evidence="1">Uncharacterized protein</fullName>
    </submittedName>
</protein>
<evidence type="ECO:0000313" key="1">
    <source>
        <dbReference type="EMBL" id="RPD43068.1"/>
    </source>
</evidence>
<organism evidence="1 2">
    <name type="scientific">Chitinophaga barathri</name>
    <dbReference type="NCBI Taxonomy" id="1647451"/>
    <lineage>
        <taxon>Bacteria</taxon>
        <taxon>Pseudomonadati</taxon>
        <taxon>Bacteroidota</taxon>
        <taxon>Chitinophagia</taxon>
        <taxon>Chitinophagales</taxon>
        <taxon>Chitinophagaceae</taxon>
        <taxon>Chitinophaga</taxon>
    </lineage>
</organism>
<comment type="caution">
    <text evidence="1">The sequence shown here is derived from an EMBL/GenBank/DDBJ whole genome shotgun (WGS) entry which is preliminary data.</text>
</comment>
<dbReference type="Proteomes" id="UP000279089">
    <property type="component" value="Unassembled WGS sequence"/>
</dbReference>
<dbReference type="EMBL" id="RMBX01000001">
    <property type="protein sequence ID" value="RPD43068.1"/>
    <property type="molecule type" value="Genomic_DNA"/>
</dbReference>
<reference evidence="2" key="1">
    <citation type="submission" date="2018-11" db="EMBL/GenBank/DDBJ databases">
        <title>Chitinophaga lutea sp.nov., isolate from arsenic contaminated soil.</title>
        <authorList>
            <person name="Zong Y."/>
        </authorList>
    </citation>
    <scope>NUCLEOTIDE SEQUENCE [LARGE SCALE GENOMIC DNA]</scope>
    <source>
        <strain evidence="2">YLT18</strain>
    </source>
</reference>